<dbReference type="GO" id="GO:0008270">
    <property type="term" value="F:zinc ion binding"/>
    <property type="evidence" value="ECO:0007669"/>
    <property type="project" value="UniProtKB-KW"/>
</dbReference>
<evidence type="ECO:0000256" key="4">
    <source>
        <dbReference type="ARBA" id="ARBA00022833"/>
    </source>
</evidence>
<evidence type="ECO:0000256" key="2">
    <source>
        <dbReference type="ARBA" id="ARBA00022737"/>
    </source>
</evidence>
<dbReference type="Proteomes" id="UP000268162">
    <property type="component" value="Unassembled WGS sequence"/>
</dbReference>
<dbReference type="PROSITE" id="PS50157">
    <property type="entry name" value="ZINC_FINGER_C2H2_2"/>
    <property type="match status" value="2"/>
</dbReference>
<keyword evidence="4" id="KW-0862">Zinc</keyword>
<name>A0A4Q0A3Q4_9FUNG</name>
<dbReference type="InterPro" id="IPR013087">
    <property type="entry name" value="Znf_C2H2_type"/>
</dbReference>
<evidence type="ECO:0000313" key="7">
    <source>
        <dbReference type="EMBL" id="RKP39890.1"/>
    </source>
</evidence>
<dbReference type="GO" id="GO:0005667">
    <property type="term" value="C:transcription regulator complex"/>
    <property type="evidence" value="ECO:0007669"/>
    <property type="project" value="TreeGrafter"/>
</dbReference>
<keyword evidence="1" id="KW-0479">Metal-binding</keyword>
<dbReference type="SUPFAM" id="SSF57667">
    <property type="entry name" value="beta-beta-alpha zinc fingers"/>
    <property type="match status" value="1"/>
</dbReference>
<dbReference type="AlphaFoldDB" id="A0A4Q0A3Q4"/>
<feature type="domain" description="C2H2-type" evidence="6">
    <location>
        <begin position="11"/>
        <end position="41"/>
    </location>
</feature>
<keyword evidence="8" id="KW-1185">Reference proteome</keyword>
<dbReference type="GO" id="GO:0031519">
    <property type="term" value="C:PcG protein complex"/>
    <property type="evidence" value="ECO:0007669"/>
    <property type="project" value="TreeGrafter"/>
</dbReference>
<proteinExistence type="predicted"/>
<dbReference type="FunFam" id="3.30.160.60:FF:000125">
    <property type="entry name" value="Putative zinc finger protein 143"/>
    <property type="match status" value="1"/>
</dbReference>
<dbReference type="SMART" id="SM00355">
    <property type="entry name" value="ZnF_C2H2"/>
    <property type="match status" value="2"/>
</dbReference>
<dbReference type="PANTHER" id="PTHR14003">
    <property type="entry name" value="TRANSCRIPTIONAL REPRESSOR PROTEIN YY"/>
    <property type="match status" value="1"/>
</dbReference>
<sequence length="70" mass="8354">MTYASYHDRPYPCTESGCELRFVRSSHVKRHVDTVHRHLRPYQCKYGGCGKYFSRSDNLKQHEKTHQRSP</sequence>
<dbReference type="GO" id="GO:0000978">
    <property type="term" value="F:RNA polymerase II cis-regulatory region sequence-specific DNA binding"/>
    <property type="evidence" value="ECO:0007669"/>
    <property type="project" value="TreeGrafter"/>
</dbReference>
<gene>
    <name evidence="7" type="ORF">BJ085DRAFT_16399</name>
</gene>
<dbReference type="PANTHER" id="PTHR14003:SF19">
    <property type="entry name" value="YY2 TRANSCRIPTION FACTOR"/>
    <property type="match status" value="1"/>
</dbReference>
<dbReference type="EMBL" id="ML002237">
    <property type="protein sequence ID" value="RKP39890.1"/>
    <property type="molecule type" value="Genomic_DNA"/>
</dbReference>
<evidence type="ECO:0000256" key="3">
    <source>
        <dbReference type="ARBA" id="ARBA00022771"/>
    </source>
</evidence>
<evidence type="ECO:0000259" key="6">
    <source>
        <dbReference type="PROSITE" id="PS50157"/>
    </source>
</evidence>
<dbReference type="Gene3D" id="3.30.160.60">
    <property type="entry name" value="Classic Zinc Finger"/>
    <property type="match status" value="2"/>
</dbReference>
<accession>A0A4Q0A3Q4</accession>
<dbReference type="STRING" id="215637.A0A4Q0A3Q4"/>
<dbReference type="PROSITE" id="PS00028">
    <property type="entry name" value="ZINC_FINGER_C2H2_1"/>
    <property type="match status" value="2"/>
</dbReference>
<dbReference type="GO" id="GO:0000785">
    <property type="term" value="C:chromatin"/>
    <property type="evidence" value="ECO:0007669"/>
    <property type="project" value="TreeGrafter"/>
</dbReference>
<evidence type="ECO:0000256" key="1">
    <source>
        <dbReference type="ARBA" id="ARBA00022723"/>
    </source>
</evidence>
<dbReference type="GO" id="GO:0000981">
    <property type="term" value="F:DNA-binding transcription factor activity, RNA polymerase II-specific"/>
    <property type="evidence" value="ECO:0007669"/>
    <property type="project" value="TreeGrafter"/>
</dbReference>
<evidence type="ECO:0000256" key="5">
    <source>
        <dbReference type="PROSITE-ProRule" id="PRU00042"/>
    </source>
</evidence>
<keyword evidence="2" id="KW-0677">Repeat</keyword>
<dbReference type="InterPro" id="IPR036236">
    <property type="entry name" value="Znf_C2H2_sf"/>
</dbReference>
<keyword evidence="3 5" id="KW-0863">Zinc-finger</keyword>
<organism evidence="7 8">
    <name type="scientific">Dimargaris cristalligena</name>
    <dbReference type="NCBI Taxonomy" id="215637"/>
    <lineage>
        <taxon>Eukaryota</taxon>
        <taxon>Fungi</taxon>
        <taxon>Fungi incertae sedis</taxon>
        <taxon>Zoopagomycota</taxon>
        <taxon>Kickxellomycotina</taxon>
        <taxon>Dimargaritomycetes</taxon>
        <taxon>Dimargaritales</taxon>
        <taxon>Dimargaritaceae</taxon>
        <taxon>Dimargaris</taxon>
    </lineage>
</organism>
<feature type="domain" description="C2H2-type" evidence="6">
    <location>
        <begin position="42"/>
        <end position="70"/>
    </location>
</feature>
<reference evidence="8" key="1">
    <citation type="journal article" date="2018" name="Nat. Microbiol.">
        <title>Leveraging single-cell genomics to expand the fungal tree of life.</title>
        <authorList>
            <person name="Ahrendt S.R."/>
            <person name="Quandt C.A."/>
            <person name="Ciobanu D."/>
            <person name="Clum A."/>
            <person name="Salamov A."/>
            <person name="Andreopoulos B."/>
            <person name="Cheng J.F."/>
            <person name="Woyke T."/>
            <person name="Pelin A."/>
            <person name="Henrissat B."/>
            <person name="Reynolds N.K."/>
            <person name="Benny G.L."/>
            <person name="Smith M.E."/>
            <person name="James T.Y."/>
            <person name="Grigoriev I.V."/>
        </authorList>
    </citation>
    <scope>NUCLEOTIDE SEQUENCE [LARGE SCALE GENOMIC DNA]</scope>
    <source>
        <strain evidence="8">RSA 468</strain>
    </source>
</reference>
<protein>
    <recommendedName>
        <fullName evidence="6">C2H2-type domain-containing protein</fullName>
    </recommendedName>
</protein>
<evidence type="ECO:0000313" key="8">
    <source>
        <dbReference type="Proteomes" id="UP000268162"/>
    </source>
</evidence>
<dbReference type="Pfam" id="PF00096">
    <property type="entry name" value="zf-C2H2"/>
    <property type="match status" value="2"/>
</dbReference>